<name>A0C267_PARTE</name>
<dbReference type="KEGG" id="ptm:GSPATT00034361001"/>
<sequence>MGFDLHYGFLISFLFLDFRSMLSNLLRRIRKWLRILPMGCLLQQLDNVFESIMQRAQGIYGQVGEKIGKWVELYDNYYDLNQVIQIGIYEKGKGSKEWKILIKESYSKRMINMQLKYLNKQLVEEEHMIQKVRKLDSGLSLIIIFMSNRDIYLHRDCQIIMTGDYQLGQRIGNWEIYLRRYQYDQYKSMYPNIQLCALQRRRKLQLIGCQNWKMGRVRNNHQLIYSGIYENRNKHGRWDIKYRKQQEEFTIIGGGYFENNEKIGMWVEPIQYFNQNKQILFEGCYKKNKKHGWWNMYCKKSYENELIGGGNYEDKYGTKNGVWNEIEEISYFPKEFSAIMRQYLNGMKLYPITKQFMI</sequence>
<proteinExistence type="predicted"/>
<dbReference type="OrthoDB" id="10399111at2759"/>
<dbReference type="PANTHER" id="PTHR33706:SF1">
    <property type="entry name" value="TPR REPEAT PROTEIN"/>
    <property type="match status" value="1"/>
</dbReference>
<reference evidence="1 2" key="1">
    <citation type="journal article" date="2006" name="Nature">
        <title>Global trends of whole-genome duplications revealed by the ciliate Paramecium tetraurelia.</title>
        <authorList>
            <consortium name="Genoscope"/>
            <person name="Aury J.-M."/>
            <person name="Jaillon O."/>
            <person name="Duret L."/>
            <person name="Noel B."/>
            <person name="Jubin C."/>
            <person name="Porcel B.M."/>
            <person name="Segurens B."/>
            <person name="Daubin V."/>
            <person name="Anthouard V."/>
            <person name="Aiach N."/>
            <person name="Arnaiz O."/>
            <person name="Billaut A."/>
            <person name="Beisson J."/>
            <person name="Blanc I."/>
            <person name="Bouhouche K."/>
            <person name="Camara F."/>
            <person name="Duharcourt S."/>
            <person name="Guigo R."/>
            <person name="Gogendeau D."/>
            <person name="Katinka M."/>
            <person name="Keller A.-M."/>
            <person name="Kissmehl R."/>
            <person name="Klotz C."/>
            <person name="Koll F."/>
            <person name="Le Moue A."/>
            <person name="Lepere C."/>
            <person name="Malinsky S."/>
            <person name="Nowacki M."/>
            <person name="Nowak J.K."/>
            <person name="Plattner H."/>
            <person name="Poulain J."/>
            <person name="Ruiz F."/>
            <person name="Serrano V."/>
            <person name="Zagulski M."/>
            <person name="Dessen P."/>
            <person name="Betermier M."/>
            <person name="Weissenbach J."/>
            <person name="Scarpelli C."/>
            <person name="Schachter V."/>
            <person name="Sperling L."/>
            <person name="Meyer E."/>
            <person name="Cohen J."/>
            <person name="Wincker P."/>
        </authorList>
    </citation>
    <scope>NUCLEOTIDE SEQUENCE [LARGE SCALE GENOMIC DNA]</scope>
    <source>
        <strain evidence="1 2">Stock d4-2</strain>
    </source>
</reference>
<dbReference type="EMBL" id="CT868034">
    <property type="protein sequence ID" value="CAK64884.1"/>
    <property type="molecule type" value="Genomic_DNA"/>
</dbReference>
<dbReference type="Proteomes" id="UP000000600">
    <property type="component" value="Unassembled WGS sequence"/>
</dbReference>
<dbReference type="GeneID" id="5018066"/>
<accession>A0C267</accession>
<dbReference type="HOGENOM" id="CLU_774920_0_0_1"/>
<evidence type="ECO:0000313" key="1">
    <source>
        <dbReference type="EMBL" id="CAK64884.1"/>
    </source>
</evidence>
<organism evidence="1 2">
    <name type="scientific">Paramecium tetraurelia</name>
    <dbReference type="NCBI Taxonomy" id="5888"/>
    <lineage>
        <taxon>Eukaryota</taxon>
        <taxon>Sar</taxon>
        <taxon>Alveolata</taxon>
        <taxon>Ciliophora</taxon>
        <taxon>Intramacronucleata</taxon>
        <taxon>Oligohymenophorea</taxon>
        <taxon>Peniculida</taxon>
        <taxon>Parameciidae</taxon>
        <taxon>Paramecium</taxon>
    </lineage>
</organism>
<protein>
    <submittedName>
        <fullName evidence="1">Uncharacterized protein</fullName>
    </submittedName>
</protein>
<keyword evidence="2" id="KW-1185">Reference proteome</keyword>
<evidence type="ECO:0000313" key="2">
    <source>
        <dbReference type="Proteomes" id="UP000000600"/>
    </source>
</evidence>
<dbReference type="PANTHER" id="PTHR33706">
    <property type="entry name" value="MORN VARIANT REPEAT PROTEIN"/>
    <property type="match status" value="1"/>
</dbReference>
<gene>
    <name evidence="1" type="ORF">GSPATT00034361001</name>
</gene>
<dbReference type="RefSeq" id="XP_001432281.1">
    <property type="nucleotide sequence ID" value="XM_001432244.1"/>
</dbReference>
<dbReference type="InParanoid" id="A0C267"/>
<dbReference type="AlphaFoldDB" id="A0C267"/>